<dbReference type="PANTHER" id="PTHR35179">
    <property type="entry name" value="PROTEIN CBG02620"/>
    <property type="match status" value="1"/>
</dbReference>
<name>A0A0D2ED64_CLAB1</name>
<protein>
    <recommendedName>
        <fullName evidence="5">Integral membrane protein</fullName>
    </recommendedName>
</protein>
<keyword evidence="4" id="KW-1185">Reference proteome</keyword>
<accession>A0A0D2ED64</accession>
<gene>
    <name evidence="3" type="ORF">Z519_11141</name>
</gene>
<keyword evidence="2" id="KW-0812">Transmembrane</keyword>
<reference evidence="3" key="1">
    <citation type="submission" date="2015-01" db="EMBL/GenBank/DDBJ databases">
        <title>The Genome Sequence of Cladophialophora bantiana CBS 173.52.</title>
        <authorList>
            <consortium name="The Broad Institute Genomics Platform"/>
            <person name="Cuomo C."/>
            <person name="de Hoog S."/>
            <person name="Gorbushina A."/>
            <person name="Stielow B."/>
            <person name="Teixiera M."/>
            <person name="Abouelleil A."/>
            <person name="Chapman S.B."/>
            <person name="Priest M."/>
            <person name="Young S.K."/>
            <person name="Wortman J."/>
            <person name="Nusbaum C."/>
            <person name="Birren B."/>
        </authorList>
    </citation>
    <scope>NUCLEOTIDE SEQUENCE [LARGE SCALE GENOMIC DNA]</scope>
    <source>
        <strain evidence="3">CBS 173.52</strain>
    </source>
</reference>
<dbReference type="HOGENOM" id="CLU_041445_0_0_1"/>
<evidence type="ECO:0000256" key="1">
    <source>
        <dbReference type="SAM" id="MobiDB-lite"/>
    </source>
</evidence>
<dbReference type="EMBL" id="KN847000">
    <property type="protein sequence ID" value="KIW88031.1"/>
    <property type="molecule type" value="Genomic_DNA"/>
</dbReference>
<feature type="region of interest" description="Disordered" evidence="1">
    <location>
        <begin position="265"/>
        <end position="307"/>
    </location>
</feature>
<evidence type="ECO:0000313" key="4">
    <source>
        <dbReference type="Proteomes" id="UP000053789"/>
    </source>
</evidence>
<keyword evidence="2" id="KW-0472">Membrane</keyword>
<evidence type="ECO:0008006" key="5">
    <source>
        <dbReference type="Google" id="ProtNLM"/>
    </source>
</evidence>
<keyword evidence="2" id="KW-1133">Transmembrane helix</keyword>
<dbReference type="VEuPathDB" id="FungiDB:Z519_11141"/>
<feature type="compositionally biased region" description="Basic and acidic residues" evidence="1">
    <location>
        <begin position="297"/>
        <end position="307"/>
    </location>
</feature>
<feature type="transmembrane region" description="Helical" evidence="2">
    <location>
        <begin position="77"/>
        <end position="100"/>
    </location>
</feature>
<dbReference type="PANTHER" id="PTHR35179:SF1">
    <property type="entry name" value="INTEGRAL MEMBRANE PROTEIN"/>
    <property type="match status" value="1"/>
</dbReference>
<dbReference type="Proteomes" id="UP000053789">
    <property type="component" value="Unassembled WGS sequence"/>
</dbReference>
<dbReference type="AlphaFoldDB" id="A0A0D2ED64"/>
<evidence type="ECO:0000256" key="2">
    <source>
        <dbReference type="SAM" id="Phobius"/>
    </source>
</evidence>
<feature type="transmembrane region" description="Helical" evidence="2">
    <location>
        <begin position="154"/>
        <end position="172"/>
    </location>
</feature>
<proteinExistence type="predicted"/>
<feature type="transmembrane region" description="Helical" evidence="2">
    <location>
        <begin position="12"/>
        <end position="30"/>
    </location>
</feature>
<feature type="transmembrane region" description="Helical" evidence="2">
    <location>
        <begin position="112"/>
        <end position="134"/>
    </location>
</feature>
<evidence type="ECO:0000313" key="3">
    <source>
        <dbReference type="EMBL" id="KIW88031.1"/>
    </source>
</evidence>
<feature type="compositionally biased region" description="Polar residues" evidence="1">
    <location>
        <begin position="271"/>
        <end position="294"/>
    </location>
</feature>
<organism evidence="3 4">
    <name type="scientific">Cladophialophora bantiana (strain ATCC 10958 / CBS 173.52 / CDC B-1940 / NIH 8579)</name>
    <name type="common">Xylohypha bantiana</name>
    <dbReference type="NCBI Taxonomy" id="1442370"/>
    <lineage>
        <taxon>Eukaryota</taxon>
        <taxon>Fungi</taxon>
        <taxon>Dikarya</taxon>
        <taxon>Ascomycota</taxon>
        <taxon>Pezizomycotina</taxon>
        <taxon>Eurotiomycetes</taxon>
        <taxon>Chaetothyriomycetidae</taxon>
        <taxon>Chaetothyriales</taxon>
        <taxon>Herpotrichiellaceae</taxon>
        <taxon>Cladophialophora</taxon>
    </lineage>
</organism>
<sequence length="322" mass="36786">MSSTLGDYQLANAAAGFSLGFGFLTTWEAIKQTRHLINPWRSVYIFMVWGELIANLAITILVWLFMNHYLLPNVPTYFFVLFFWAFEIHFILQLIINRLSVVVSDRITATRVKWAVAVIITLVNIGVFSIFIPAHLNPPPHKLFVVVNKYWDKATKFIILFIDAGLNLYFLHTVNARLVRNVGLTKYRSLVSFNIKLMVVSVLMDCLIIGMMFFHNQLVFMSFHPVAYTVKLNIELSMANLIRKIATSRENDFQGDHLHSYSMHSVGGQGPTTLSRSRSNTFPARRTSSISGVQASEDPRGRKLSDDERRIVVTEEYEICTV</sequence>
<feature type="transmembrane region" description="Helical" evidence="2">
    <location>
        <begin position="42"/>
        <end position="65"/>
    </location>
</feature>
<dbReference type="RefSeq" id="XP_016614700.1">
    <property type="nucleotide sequence ID" value="XM_016768854.1"/>
</dbReference>
<feature type="transmembrane region" description="Helical" evidence="2">
    <location>
        <begin position="193"/>
        <end position="214"/>
    </location>
</feature>
<dbReference type="OrthoDB" id="4133757at2759"/>
<dbReference type="GeneID" id="27704069"/>